<proteinExistence type="predicted"/>
<feature type="transmembrane region" description="Helical" evidence="1">
    <location>
        <begin position="6"/>
        <end position="26"/>
    </location>
</feature>
<dbReference type="EMBL" id="SLWF01000006">
    <property type="protein sequence ID" value="TCN86775.1"/>
    <property type="molecule type" value="Genomic_DNA"/>
</dbReference>
<evidence type="ECO:0000313" key="2">
    <source>
        <dbReference type="EMBL" id="TCN86775.1"/>
    </source>
</evidence>
<reference evidence="2 3" key="1">
    <citation type="submission" date="2019-03" db="EMBL/GenBank/DDBJ databases">
        <title>Freshwater and sediment microbial communities from various areas in North America, analyzing microbe dynamics in response to fracking.</title>
        <authorList>
            <person name="Lamendella R."/>
        </authorList>
    </citation>
    <scope>NUCLEOTIDE SEQUENCE [LARGE SCALE GENOMIC DNA]</scope>
    <source>
        <strain evidence="2 3">74A</strain>
    </source>
</reference>
<accession>A0A4R2FHW0</accession>
<comment type="caution">
    <text evidence="2">The sequence shown here is derived from an EMBL/GenBank/DDBJ whole genome shotgun (WGS) entry which is preliminary data.</text>
</comment>
<keyword evidence="1" id="KW-0472">Membrane</keyword>
<keyword evidence="3" id="KW-1185">Reference proteome</keyword>
<dbReference type="AlphaFoldDB" id="A0A4R2FHW0"/>
<organism evidence="2 3">
    <name type="scientific">Shewanella fodinae</name>
    <dbReference type="NCBI Taxonomy" id="552357"/>
    <lineage>
        <taxon>Bacteria</taxon>
        <taxon>Pseudomonadati</taxon>
        <taxon>Pseudomonadota</taxon>
        <taxon>Gammaproteobacteria</taxon>
        <taxon>Alteromonadales</taxon>
        <taxon>Shewanellaceae</taxon>
        <taxon>Shewanella</taxon>
    </lineage>
</organism>
<dbReference type="Proteomes" id="UP000294832">
    <property type="component" value="Unassembled WGS sequence"/>
</dbReference>
<keyword evidence="1" id="KW-0812">Transmembrane</keyword>
<sequence length="35" mass="3937">MDAFTIGMLSLLAFFTVVTFGSLYLYNKSRKNGTE</sequence>
<evidence type="ECO:0000256" key="1">
    <source>
        <dbReference type="SAM" id="Phobius"/>
    </source>
</evidence>
<protein>
    <submittedName>
        <fullName evidence="2">Uncharacterized protein</fullName>
    </submittedName>
</protein>
<name>A0A4R2FHW0_9GAMM</name>
<keyword evidence="1" id="KW-1133">Transmembrane helix</keyword>
<evidence type="ECO:0000313" key="3">
    <source>
        <dbReference type="Proteomes" id="UP000294832"/>
    </source>
</evidence>
<gene>
    <name evidence="2" type="ORF">EDC91_10650</name>
</gene>